<dbReference type="AlphaFoldDB" id="A0A517R5A8"/>
<name>A0A517R5A8_9PLAN</name>
<evidence type="ECO:0000313" key="2">
    <source>
        <dbReference type="Proteomes" id="UP000317318"/>
    </source>
</evidence>
<organism evidence="1 2">
    <name type="scientific">Stratiformator vulcanicus</name>
    <dbReference type="NCBI Taxonomy" id="2527980"/>
    <lineage>
        <taxon>Bacteria</taxon>
        <taxon>Pseudomonadati</taxon>
        <taxon>Planctomycetota</taxon>
        <taxon>Planctomycetia</taxon>
        <taxon>Planctomycetales</taxon>
        <taxon>Planctomycetaceae</taxon>
        <taxon>Stratiformator</taxon>
    </lineage>
</organism>
<sequence>MATGRGHEGGLATQYPGCQTMAPQHTCPRPVGVPPCLSTRDSRNKRGLGLSHSAPAKVIAILLIKFFQTFSISFDLDFSTGFFLGGFVVIHHFKFNILVVGVKTSQECEF</sequence>
<accession>A0A517R5A8</accession>
<evidence type="ECO:0000313" key="1">
    <source>
        <dbReference type="EMBL" id="QDT39029.1"/>
    </source>
</evidence>
<dbReference type="KEGG" id="svp:Pan189_34300"/>
<protein>
    <submittedName>
        <fullName evidence="1">Uncharacterized protein</fullName>
    </submittedName>
</protein>
<dbReference type="Proteomes" id="UP000317318">
    <property type="component" value="Chromosome"/>
</dbReference>
<gene>
    <name evidence="1" type="ORF">Pan189_34300</name>
</gene>
<proteinExistence type="predicted"/>
<keyword evidence="2" id="KW-1185">Reference proteome</keyword>
<reference evidence="1 2" key="1">
    <citation type="submission" date="2019-02" db="EMBL/GenBank/DDBJ databases">
        <title>Deep-cultivation of Planctomycetes and their phenomic and genomic characterization uncovers novel biology.</title>
        <authorList>
            <person name="Wiegand S."/>
            <person name="Jogler M."/>
            <person name="Boedeker C."/>
            <person name="Pinto D."/>
            <person name="Vollmers J."/>
            <person name="Rivas-Marin E."/>
            <person name="Kohn T."/>
            <person name="Peeters S.H."/>
            <person name="Heuer A."/>
            <person name="Rast P."/>
            <person name="Oberbeckmann S."/>
            <person name="Bunk B."/>
            <person name="Jeske O."/>
            <person name="Meyerdierks A."/>
            <person name="Storesund J.E."/>
            <person name="Kallscheuer N."/>
            <person name="Luecker S."/>
            <person name="Lage O.M."/>
            <person name="Pohl T."/>
            <person name="Merkel B.J."/>
            <person name="Hornburger P."/>
            <person name="Mueller R.-W."/>
            <person name="Bruemmer F."/>
            <person name="Labrenz M."/>
            <person name="Spormann A.M."/>
            <person name="Op den Camp H."/>
            <person name="Overmann J."/>
            <person name="Amann R."/>
            <person name="Jetten M.S.M."/>
            <person name="Mascher T."/>
            <person name="Medema M.H."/>
            <person name="Devos D.P."/>
            <person name="Kaster A.-K."/>
            <person name="Ovreas L."/>
            <person name="Rohde M."/>
            <person name="Galperin M.Y."/>
            <person name="Jogler C."/>
        </authorList>
    </citation>
    <scope>NUCLEOTIDE SEQUENCE [LARGE SCALE GENOMIC DNA]</scope>
    <source>
        <strain evidence="1 2">Pan189</strain>
    </source>
</reference>
<dbReference type="EMBL" id="CP036268">
    <property type="protein sequence ID" value="QDT39029.1"/>
    <property type="molecule type" value="Genomic_DNA"/>
</dbReference>